<gene>
    <name evidence="2" type="ORF">CSSPJE1EN1_LOCUS19793</name>
</gene>
<feature type="signal peptide" evidence="1">
    <location>
        <begin position="1"/>
        <end position="19"/>
    </location>
</feature>
<evidence type="ECO:0000256" key="1">
    <source>
        <dbReference type="SAM" id="SignalP"/>
    </source>
</evidence>
<feature type="chain" id="PRO_5046300775" evidence="1">
    <location>
        <begin position="20"/>
        <end position="101"/>
    </location>
</feature>
<accession>A0ABP0X9Q7</accession>
<organism evidence="2 3">
    <name type="scientific">Sphagnum jensenii</name>
    <dbReference type="NCBI Taxonomy" id="128206"/>
    <lineage>
        <taxon>Eukaryota</taxon>
        <taxon>Viridiplantae</taxon>
        <taxon>Streptophyta</taxon>
        <taxon>Embryophyta</taxon>
        <taxon>Bryophyta</taxon>
        <taxon>Sphagnophytina</taxon>
        <taxon>Sphagnopsida</taxon>
        <taxon>Sphagnales</taxon>
        <taxon>Sphagnaceae</taxon>
        <taxon>Sphagnum</taxon>
    </lineage>
</organism>
<dbReference type="EMBL" id="OZ020101">
    <property type="protein sequence ID" value="CAK9274315.1"/>
    <property type="molecule type" value="Genomic_DNA"/>
</dbReference>
<dbReference type="Proteomes" id="UP001497444">
    <property type="component" value="Chromosome 6"/>
</dbReference>
<sequence>MIIPFLMCVFWALIRDLQFEDQDSENCKWVFPTRENSEIAKHARRPRRRASQKVQLQYRSKLRPNENPQVHHAEAYQKMRSYSLFTFRGMMAELNLVQFGQ</sequence>
<keyword evidence="3" id="KW-1185">Reference proteome</keyword>
<evidence type="ECO:0000313" key="3">
    <source>
        <dbReference type="Proteomes" id="UP001497444"/>
    </source>
</evidence>
<keyword evidence="1" id="KW-0732">Signal</keyword>
<evidence type="ECO:0000313" key="2">
    <source>
        <dbReference type="EMBL" id="CAK9274315.1"/>
    </source>
</evidence>
<name>A0ABP0X9Q7_9BRYO</name>
<protein>
    <submittedName>
        <fullName evidence="2">Uncharacterized protein</fullName>
    </submittedName>
</protein>
<proteinExistence type="predicted"/>
<reference evidence="2" key="1">
    <citation type="submission" date="2024-02" db="EMBL/GenBank/DDBJ databases">
        <authorList>
            <consortium name="ELIXIR-Norway"/>
            <consortium name="Elixir Norway"/>
        </authorList>
    </citation>
    <scope>NUCLEOTIDE SEQUENCE</scope>
</reference>